<feature type="non-terminal residue" evidence="1">
    <location>
        <position position="1"/>
    </location>
</feature>
<reference evidence="1" key="1">
    <citation type="journal article" date="2013" name="BMC Genomics">
        <title>Unscrambling butterfly oogenesis.</title>
        <authorList>
            <person name="Carter J.M."/>
            <person name="Baker S.C."/>
            <person name="Pink R."/>
            <person name="Carter D.R."/>
            <person name="Collins A."/>
            <person name="Tomlin J."/>
            <person name="Gibbs M."/>
            <person name="Breuker C.J."/>
        </authorList>
    </citation>
    <scope>NUCLEOTIDE SEQUENCE</scope>
    <source>
        <tissue evidence="1">Ovary</tissue>
    </source>
</reference>
<protein>
    <submittedName>
        <fullName evidence="1">Uncharacterized protein</fullName>
    </submittedName>
</protein>
<evidence type="ECO:0000313" key="1">
    <source>
        <dbReference type="EMBL" id="JAA90303.1"/>
    </source>
</evidence>
<dbReference type="EMBL" id="GAIX01002257">
    <property type="protein sequence ID" value="JAA90303.1"/>
    <property type="molecule type" value="Transcribed_RNA"/>
</dbReference>
<proteinExistence type="predicted"/>
<accession>S4PKF4</accession>
<dbReference type="AlphaFoldDB" id="S4PKF4"/>
<name>S4PKF4_9NEOP</name>
<reference evidence="1" key="2">
    <citation type="submission" date="2013-05" db="EMBL/GenBank/DDBJ databases">
        <authorList>
            <person name="Carter J.-M."/>
            <person name="Baker S.C."/>
            <person name="Pink R."/>
            <person name="Carter D.R.F."/>
            <person name="Collins A."/>
            <person name="Tomlin J."/>
            <person name="Gibbs M."/>
            <person name="Breuker C.J."/>
        </authorList>
    </citation>
    <scope>NUCLEOTIDE SEQUENCE</scope>
    <source>
        <tissue evidence="1">Ovary</tissue>
    </source>
</reference>
<organism evidence="1">
    <name type="scientific">Pararge aegeria</name>
    <name type="common">speckled wood butterfly</name>
    <dbReference type="NCBI Taxonomy" id="116150"/>
    <lineage>
        <taxon>Eukaryota</taxon>
        <taxon>Metazoa</taxon>
        <taxon>Ecdysozoa</taxon>
        <taxon>Arthropoda</taxon>
        <taxon>Hexapoda</taxon>
        <taxon>Insecta</taxon>
        <taxon>Pterygota</taxon>
        <taxon>Neoptera</taxon>
        <taxon>Endopterygota</taxon>
        <taxon>Lepidoptera</taxon>
        <taxon>Glossata</taxon>
        <taxon>Ditrysia</taxon>
        <taxon>Papilionoidea</taxon>
        <taxon>Nymphalidae</taxon>
        <taxon>Satyrinae</taxon>
        <taxon>Satyrini</taxon>
        <taxon>Parargina</taxon>
        <taxon>Pararge</taxon>
    </lineage>
</organism>
<sequence>DHSGLRELAQRATENIQVFGYHVERVRSASERRPKSVQHTIIRHTGVYLKYNVKANSILPSSLLYPTMSM</sequence>
<feature type="non-terminal residue" evidence="1">
    <location>
        <position position="70"/>
    </location>
</feature>